<dbReference type="SUPFAM" id="SSF46938">
    <property type="entry name" value="CRAL/TRIO N-terminal domain"/>
    <property type="match status" value="1"/>
</dbReference>
<dbReference type="Pfam" id="PF00650">
    <property type="entry name" value="CRAL_TRIO"/>
    <property type="match status" value="1"/>
</dbReference>
<dbReference type="PROSITE" id="PS50191">
    <property type="entry name" value="CRAL_TRIO"/>
    <property type="match status" value="1"/>
</dbReference>
<name>A0A921YVZ5_MANSE</name>
<gene>
    <name evidence="2" type="ORF">O3G_MSEX004342</name>
</gene>
<evidence type="ECO:0000313" key="2">
    <source>
        <dbReference type="EMBL" id="KAG6446333.1"/>
    </source>
</evidence>
<dbReference type="AlphaFoldDB" id="A0A921YVZ5"/>
<feature type="domain" description="CRAL-TRIO" evidence="1">
    <location>
        <begin position="91"/>
        <end position="255"/>
    </location>
</feature>
<sequence length="308" mass="35537">MSIRPLNPQLAEKAKKELFEDPSRIAADVQHLKEWIAKQPHLRARTDDQWLVTFLRGCKYSLERTKEKFDLYYSVRSTAPELFRIHINHAMFDEILSLGSMLILPKLAAPDAPRVSIIRPATYDPDKYSIVDIMAVSHVLQQIVFMEDDNAVVAGVVSILDLDAVKMGHFLQMTPNLMKRMVVTSQDATPVRMKGTHYINTPAGFETIYNAIKNLLNEKNRNRLYVHNKNYDEMYKYIPQDILPEEYGGTGGTIPEIIDYWKKKVQEYRVFLEEDQTFGTDESKRPGKPKTAEDMFGVEGSFRQLQFD</sequence>
<dbReference type="SMART" id="SM01100">
    <property type="entry name" value="CRAL_TRIO_N"/>
    <property type="match status" value="1"/>
</dbReference>
<keyword evidence="3" id="KW-1185">Reference proteome</keyword>
<dbReference type="PANTHER" id="PTHR10174">
    <property type="entry name" value="ALPHA-TOCOPHEROL TRANSFER PROTEIN-RELATED"/>
    <property type="match status" value="1"/>
</dbReference>
<dbReference type="GO" id="GO:0016020">
    <property type="term" value="C:membrane"/>
    <property type="evidence" value="ECO:0007669"/>
    <property type="project" value="TreeGrafter"/>
</dbReference>
<dbReference type="InterPro" id="IPR036865">
    <property type="entry name" value="CRAL-TRIO_dom_sf"/>
</dbReference>
<dbReference type="Gene3D" id="1.10.8.20">
    <property type="entry name" value="N-terminal domain of phosphatidylinositol transfer protein sec14p"/>
    <property type="match status" value="1"/>
</dbReference>
<dbReference type="InterPro" id="IPR036273">
    <property type="entry name" value="CRAL/TRIO_N_dom_sf"/>
</dbReference>
<dbReference type="Gene3D" id="1.20.5.1200">
    <property type="entry name" value="Alpha-tocopherol transfer"/>
    <property type="match status" value="1"/>
</dbReference>
<dbReference type="OrthoDB" id="6682367at2759"/>
<dbReference type="InterPro" id="IPR001251">
    <property type="entry name" value="CRAL-TRIO_dom"/>
</dbReference>
<protein>
    <recommendedName>
        <fullName evidence="1">CRAL-TRIO domain-containing protein</fullName>
    </recommendedName>
</protein>
<dbReference type="SMART" id="SM00516">
    <property type="entry name" value="SEC14"/>
    <property type="match status" value="1"/>
</dbReference>
<evidence type="ECO:0000259" key="1">
    <source>
        <dbReference type="PROSITE" id="PS50191"/>
    </source>
</evidence>
<dbReference type="Proteomes" id="UP000791440">
    <property type="component" value="Unassembled WGS sequence"/>
</dbReference>
<proteinExistence type="predicted"/>
<organism evidence="2 3">
    <name type="scientific">Manduca sexta</name>
    <name type="common">Tobacco hawkmoth</name>
    <name type="synonym">Tobacco hornworm</name>
    <dbReference type="NCBI Taxonomy" id="7130"/>
    <lineage>
        <taxon>Eukaryota</taxon>
        <taxon>Metazoa</taxon>
        <taxon>Ecdysozoa</taxon>
        <taxon>Arthropoda</taxon>
        <taxon>Hexapoda</taxon>
        <taxon>Insecta</taxon>
        <taxon>Pterygota</taxon>
        <taxon>Neoptera</taxon>
        <taxon>Endopterygota</taxon>
        <taxon>Lepidoptera</taxon>
        <taxon>Glossata</taxon>
        <taxon>Ditrysia</taxon>
        <taxon>Bombycoidea</taxon>
        <taxon>Sphingidae</taxon>
        <taxon>Sphinginae</taxon>
        <taxon>Sphingini</taxon>
        <taxon>Manduca</taxon>
    </lineage>
</organism>
<accession>A0A921YVZ5</accession>
<dbReference type="CDD" id="cd00170">
    <property type="entry name" value="SEC14"/>
    <property type="match status" value="1"/>
</dbReference>
<dbReference type="PANTHER" id="PTHR10174:SF216">
    <property type="entry name" value="CRAL-TRIO DOMAIN-CONTAINING PROTEIN-RELATED"/>
    <property type="match status" value="1"/>
</dbReference>
<dbReference type="Gene3D" id="3.40.525.10">
    <property type="entry name" value="CRAL-TRIO lipid binding domain"/>
    <property type="match status" value="1"/>
</dbReference>
<evidence type="ECO:0000313" key="3">
    <source>
        <dbReference type="Proteomes" id="UP000791440"/>
    </source>
</evidence>
<comment type="caution">
    <text evidence="2">The sequence shown here is derived from an EMBL/GenBank/DDBJ whole genome shotgun (WGS) entry which is preliminary data.</text>
</comment>
<reference evidence="2" key="1">
    <citation type="journal article" date="2016" name="Insect Biochem. Mol. Biol.">
        <title>Multifaceted biological insights from a draft genome sequence of the tobacco hornworm moth, Manduca sexta.</title>
        <authorList>
            <person name="Kanost M.R."/>
            <person name="Arrese E.L."/>
            <person name="Cao X."/>
            <person name="Chen Y.R."/>
            <person name="Chellapilla S."/>
            <person name="Goldsmith M.R."/>
            <person name="Grosse-Wilde E."/>
            <person name="Heckel D.G."/>
            <person name="Herndon N."/>
            <person name="Jiang H."/>
            <person name="Papanicolaou A."/>
            <person name="Qu J."/>
            <person name="Soulages J.L."/>
            <person name="Vogel H."/>
            <person name="Walters J."/>
            <person name="Waterhouse R.M."/>
            <person name="Ahn S.J."/>
            <person name="Almeida F.C."/>
            <person name="An C."/>
            <person name="Aqrawi P."/>
            <person name="Bretschneider A."/>
            <person name="Bryant W.B."/>
            <person name="Bucks S."/>
            <person name="Chao H."/>
            <person name="Chevignon G."/>
            <person name="Christen J.M."/>
            <person name="Clarke D.F."/>
            <person name="Dittmer N.T."/>
            <person name="Ferguson L.C.F."/>
            <person name="Garavelou S."/>
            <person name="Gordon K.H.J."/>
            <person name="Gunaratna R.T."/>
            <person name="Han Y."/>
            <person name="Hauser F."/>
            <person name="He Y."/>
            <person name="Heidel-Fischer H."/>
            <person name="Hirsh A."/>
            <person name="Hu Y."/>
            <person name="Jiang H."/>
            <person name="Kalra D."/>
            <person name="Klinner C."/>
            <person name="Konig C."/>
            <person name="Kovar C."/>
            <person name="Kroll A.R."/>
            <person name="Kuwar S.S."/>
            <person name="Lee S.L."/>
            <person name="Lehman R."/>
            <person name="Li K."/>
            <person name="Li Z."/>
            <person name="Liang H."/>
            <person name="Lovelace S."/>
            <person name="Lu Z."/>
            <person name="Mansfield J.H."/>
            <person name="McCulloch K.J."/>
            <person name="Mathew T."/>
            <person name="Morton B."/>
            <person name="Muzny D.M."/>
            <person name="Neunemann D."/>
            <person name="Ongeri F."/>
            <person name="Pauchet Y."/>
            <person name="Pu L.L."/>
            <person name="Pyrousis I."/>
            <person name="Rao X.J."/>
            <person name="Redding A."/>
            <person name="Roesel C."/>
            <person name="Sanchez-Gracia A."/>
            <person name="Schaack S."/>
            <person name="Shukla A."/>
            <person name="Tetreau G."/>
            <person name="Wang Y."/>
            <person name="Xiong G.H."/>
            <person name="Traut W."/>
            <person name="Walsh T.K."/>
            <person name="Worley K.C."/>
            <person name="Wu D."/>
            <person name="Wu W."/>
            <person name="Wu Y.Q."/>
            <person name="Zhang X."/>
            <person name="Zou Z."/>
            <person name="Zucker H."/>
            <person name="Briscoe A.D."/>
            <person name="Burmester T."/>
            <person name="Clem R.J."/>
            <person name="Feyereisen R."/>
            <person name="Grimmelikhuijzen C.J.P."/>
            <person name="Hamodrakas S.J."/>
            <person name="Hansson B.S."/>
            <person name="Huguet E."/>
            <person name="Jermiin L.S."/>
            <person name="Lan Q."/>
            <person name="Lehman H.K."/>
            <person name="Lorenzen M."/>
            <person name="Merzendorfer H."/>
            <person name="Michalopoulos I."/>
            <person name="Morton D.B."/>
            <person name="Muthukrishnan S."/>
            <person name="Oakeshott J.G."/>
            <person name="Palmer W."/>
            <person name="Park Y."/>
            <person name="Passarelli A.L."/>
            <person name="Rozas J."/>
            <person name="Schwartz L.M."/>
            <person name="Smith W."/>
            <person name="Southgate A."/>
            <person name="Vilcinskas A."/>
            <person name="Vogt R."/>
            <person name="Wang P."/>
            <person name="Werren J."/>
            <person name="Yu X.Q."/>
            <person name="Zhou J.J."/>
            <person name="Brown S.J."/>
            <person name="Scherer S.E."/>
            <person name="Richards S."/>
            <person name="Blissard G.W."/>
        </authorList>
    </citation>
    <scope>NUCLEOTIDE SEQUENCE</scope>
</reference>
<dbReference type="EMBL" id="JH668331">
    <property type="protein sequence ID" value="KAG6446333.1"/>
    <property type="molecule type" value="Genomic_DNA"/>
</dbReference>
<dbReference type="GO" id="GO:1902936">
    <property type="term" value="F:phosphatidylinositol bisphosphate binding"/>
    <property type="evidence" value="ECO:0007669"/>
    <property type="project" value="TreeGrafter"/>
</dbReference>
<dbReference type="InterPro" id="IPR011074">
    <property type="entry name" value="CRAL/TRIO_N_dom"/>
</dbReference>
<reference evidence="2" key="2">
    <citation type="submission" date="2020-12" db="EMBL/GenBank/DDBJ databases">
        <authorList>
            <person name="Kanost M."/>
        </authorList>
    </citation>
    <scope>NUCLEOTIDE SEQUENCE</scope>
</reference>
<dbReference type="SUPFAM" id="SSF52087">
    <property type="entry name" value="CRAL/TRIO domain"/>
    <property type="match status" value="1"/>
</dbReference>